<feature type="domain" description="C2H2-type" evidence="13">
    <location>
        <begin position="595"/>
        <end position="622"/>
    </location>
</feature>
<name>A0A2G8KXA6_STIJA</name>
<proteinExistence type="inferred from homology"/>
<dbReference type="AlphaFoldDB" id="A0A2G8KXA6"/>
<evidence type="ECO:0000256" key="7">
    <source>
        <dbReference type="ARBA" id="ARBA00023015"/>
    </source>
</evidence>
<keyword evidence="3" id="KW-0479">Metal-binding</keyword>
<evidence type="ECO:0000259" key="13">
    <source>
        <dbReference type="PROSITE" id="PS50157"/>
    </source>
</evidence>
<dbReference type="EMBL" id="MRZV01000320">
    <property type="protein sequence ID" value="PIK52628.1"/>
    <property type="molecule type" value="Genomic_DNA"/>
</dbReference>
<feature type="region of interest" description="Disordered" evidence="12">
    <location>
        <begin position="1"/>
        <end position="71"/>
    </location>
</feature>
<dbReference type="SUPFAM" id="SSF57667">
    <property type="entry name" value="beta-beta-alpha zinc fingers"/>
    <property type="match status" value="7"/>
</dbReference>
<feature type="domain" description="C2H2-type" evidence="13">
    <location>
        <begin position="763"/>
        <end position="790"/>
    </location>
</feature>
<keyword evidence="15" id="KW-1185">Reference proteome</keyword>
<keyword evidence="6" id="KW-0862">Zinc</keyword>
<dbReference type="Proteomes" id="UP000230750">
    <property type="component" value="Unassembled WGS sequence"/>
</dbReference>
<dbReference type="FunFam" id="3.30.160.60:FF:000770">
    <property type="entry name" value="zinc finger protein 16"/>
    <property type="match status" value="1"/>
</dbReference>
<feature type="domain" description="C2H2-type" evidence="13">
    <location>
        <begin position="819"/>
        <end position="843"/>
    </location>
</feature>
<evidence type="ECO:0000256" key="2">
    <source>
        <dbReference type="ARBA" id="ARBA00006991"/>
    </source>
</evidence>
<dbReference type="GO" id="GO:0008270">
    <property type="term" value="F:zinc ion binding"/>
    <property type="evidence" value="ECO:0007669"/>
    <property type="project" value="UniProtKB-KW"/>
</dbReference>
<evidence type="ECO:0000256" key="4">
    <source>
        <dbReference type="ARBA" id="ARBA00022737"/>
    </source>
</evidence>
<evidence type="ECO:0000256" key="10">
    <source>
        <dbReference type="ARBA" id="ARBA00023242"/>
    </source>
</evidence>
<evidence type="ECO:0000256" key="9">
    <source>
        <dbReference type="ARBA" id="ARBA00023163"/>
    </source>
</evidence>
<feature type="region of interest" description="Disordered" evidence="12">
    <location>
        <begin position="334"/>
        <end position="354"/>
    </location>
</feature>
<dbReference type="InterPro" id="IPR013087">
    <property type="entry name" value="Znf_C2H2_type"/>
</dbReference>
<dbReference type="SMART" id="SM00355">
    <property type="entry name" value="ZnF_C2H2"/>
    <property type="match status" value="13"/>
</dbReference>
<dbReference type="FunFam" id="3.30.160.60:FF:001485">
    <property type="entry name" value="Krueppel-related zinc finger protein"/>
    <property type="match status" value="1"/>
</dbReference>
<feature type="compositionally biased region" description="Pro residues" evidence="12">
    <location>
        <begin position="344"/>
        <end position="353"/>
    </location>
</feature>
<evidence type="ECO:0000256" key="8">
    <source>
        <dbReference type="ARBA" id="ARBA00023125"/>
    </source>
</evidence>
<reference evidence="14 15" key="1">
    <citation type="journal article" date="2017" name="PLoS Biol.">
        <title>The sea cucumber genome provides insights into morphological evolution and visceral regeneration.</title>
        <authorList>
            <person name="Zhang X."/>
            <person name="Sun L."/>
            <person name="Yuan J."/>
            <person name="Sun Y."/>
            <person name="Gao Y."/>
            <person name="Zhang L."/>
            <person name="Li S."/>
            <person name="Dai H."/>
            <person name="Hamel J.F."/>
            <person name="Liu C."/>
            <person name="Yu Y."/>
            <person name="Liu S."/>
            <person name="Lin W."/>
            <person name="Guo K."/>
            <person name="Jin S."/>
            <person name="Xu P."/>
            <person name="Storey K.B."/>
            <person name="Huan P."/>
            <person name="Zhang T."/>
            <person name="Zhou Y."/>
            <person name="Zhang J."/>
            <person name="Lin C."/>
            <person name="Li X."/>
            <person name="Xing L."/>
            <person name="Huo D."/>
            <person name="Sun M."/>
            <person name="Wang L."/>
            <person name="Mercier A."/>
            <person name="Li F."/>
            <person name="Yang H."/>
            <person name="Xiang J."/>
        </authorList>
    </citation>
    <scope>NUCLEOTIDE SEQUENCE [LARGE SCALE GENOMIC DNA]</scope>
    <source>
        <strain evidence="14">Shaxun</strain>
        <tissue evidence="14">Muscle</tissue>
    </source>
</reference>
<feature type="domain" description="C2H2-type" evidence="13">
    <location>
        <begin position="707"/>
        <end position="734"/>
    </location>
</feature>
<comment type="caution">
    <text evidence="14">The sequence shown here is derived from an EMBL/GenBank/DDBJ whole genome shotgun (WGS) entry which is preliminary data.</text>
</comment>
<protein>
    <submittedName>
        <fullName evidence="14">Putative zinc finger protein</fullName>
    </submittedName>
</protein>
<comment type="similarity">
    <text evidence="2">Belongs to the krueppel C2H2-type zinc-finger protein family.</text>
</comment>
<feature type="region of interest" description="Disordered" evidence="12">
    <location>
        <begin position="231"/>
        <end position="254"/>
    </location>
</feature>
<evidence type="ECO:0000313" key="14">
    <source>
        <dbReference type="EMBL" id="PIK52628.1"/>
    </source>
</evidence>
<dbReference type="PANTHER" id="PTHR23234">
    <property type="entry name" value="ZNF44 PROTEIN"/>
    <property type="match status" value="1"/>
</dbReference>
<evidence type="ECO:0000313" key="15">
    <source>
        <dbReference type="Proteomes" id="UP000230750"/>
    </source>
</evidence>
<dbReference type="FunFam" id="3.30.160.60:FF:000065">
    <property type="entry name" value="B-cell CLL/lymphoma 6, member B"/>
    <property type="match status" value="1"/>
</dbReference>
<feature type="compositionally biased region" description="Basic and acidic residues" evidence="12">
    <location>
        <begin position="47"/>
        <end position="57"/>
    </location>
</feature>
<sequence>MEGEKDSEEIHKPAESNDDNHNPIWIQQTHVKETCQGSDDSQSVPKSSEETVVKDVDMPSQAKDICPSNTTPTGKQCEEYIETDSLGIDDCFQQNKACESEAKNPKQLELGRETDILDVNETCQRDNIVGSGLSSPKQFKENQDTGQQSSQVRKNVNEWITPVATQEEGLAIKPGYDGALLANDGDIGEGNGSEEQSIVTNEVITVKHNEDIVEDFEERTEQLRNVEAVVTSSHGEKDVTSEDRGVGGRGYKTAEKEKCSESEYLISSDSNVQNSSKAITSDTHQQEGKIVKLAMNPDLQTQKLVKDGNQQTLAHKRAHLERLIGSRLLGYHPQFPLPSSSSPPHLPPPPLKPSPSFQISSTFNDYTALVLDSVSDPTLIRAGIEGSIPRNIMTVYPVEGDLSQMSTVPAMPLHQQRKLPQSFLGISKGACDEIYGPLLHAVPAMLHQNRSSTHLTNLTKAQLASSSITNVNHLKVHETEGLLECKFCRETWQTKEELEAHEQKHVNDKIYSCLVCDKSFNCSSMLKRHKNTHIPKDPFPCKFCGRLFVRAHNLAIHEKIHEGDLPYQCKYCDKAFATESYLTIHEKAHTQQNFFKCSFCGKTFYLYGIYKRHEKIHAGKTPHPCELCYKVFDSGEALKLHLASHEHLRPYKCTQCDKAYNQEKNLKRHIKVHTDVKPYRCQYCEMSFHFKSHCVSHEVTHTGKNPFQCELCDKGFKRQCTLTIHQRVHTGEKPYQCQTCKKTFRQRSTLKSHEISHSTEKPYGCTYCDKTFAYHINLKRHVRVHTNERPYPCRLCKKRFKLLPHLSKHMRIHGEDRPYVCGVCGKGFHQSNSLKKHEKRHAV</sequence>
<feature type="domain" description="C2H2-type" evidence="13">
    <location>
        <begin position="623"/>
        <end position="650"/>
    </location>
</feature>
<feature type="domain" description="C2H2-type" evidence="13">
    <location>
        <begin position="567"/>
        <end position="594"/>
    </location>
</feature>
<dbReference type="GO" id="GO:0003677">
    <property type="term" value="F:DNA binding"/>
    <property type="evidence" value="ECO:0007669"/>
    <property type="project" value="UniProtKB-KW"/>
</dbReference>
<evidence type="ECO:0000256" key="6">
    <source>
        <dbReference type="ARBA" id="ARBA00022833"/>
    </source>
</evidence>
<dbReference type="PROSITE" id="PS50157">
    <property type="entry name" value="ZINC_FINGER_C2H2_2"/>
    <property type="match status" value="13"/>
</dbReference>
<dbReference type="OrthoDB" id="7295497at2759"/>
<dbReference type="PROSITE" id="PS00028">
    <property type="entry name" value="ZINC_FINGER_C2H2_1"/>
    <property type="match status" value="13"/>
</dbReference>
<feature type="region of interest" description="Disordered" evidence="12">
    <location>
        <begin position="266"/>
        <end position="286"/>
    </location>
</feature>
<evidence type="ECO:0000256" key="12">
    <source>
        <dbReference type="SAM" id="MobiDB-lite"/>
    </source>
</evidence>
<dbReference type="FunFam" id="3.30.160.60:FF:000478">
    <property type="entry name" value="Zinc finger protein 133"/>
    <property type="match status" value="1"/>
</dbReference>
<dbReference type="InterPro" id="IPR036236">
    <property type="entry name" value="Znf_C2H2_sf"/>
</dbReference>
<feature type="domain" description="C2H2-type" evidence="13">
    <location>
        <begin position="483"/>
        <end position="510"/>
    </location>
</feature>
<dbReference type="InterPro" id="IPR050758">
    <property type="entry name" value="Znf_C2H2-type"/>
</dbReference>
<feature type="compositionally biased region" description="Polar residues" evidence="12">
    <location>
        <begin position="25"/>
        <end position="46"/>
    </location>
</feature>
<dbReference type="FunFam" id="3.30.160.60:FF:000145">
    <property type="entry name" value="Zinc finger protein 574"/>
    <property type="match status" value="1"/>
</dbReference>
<evidence type="ECO:0000256" key="1">
    <source>
        <dbReference type="ARBA" id="ARBA00004123"/>
    </source>
</evidence>
<keyword evidence="8" id="KW-0238">DNA-binding</keyword>
<dbReference type="FunFam" id="3.30.160.60:FF:001004">
    <property type="entry name" value="Zinc finger protein 426"/>
    <property type="match status" value="1"/>
</dbReference>
<organism evidence="14 15">
    <name type="scientific">Stichopus japonicus</name>
    <name type="common">Sea cucumber</name>
    <dbReference type="NCBI Taxonomy" id="307972"/>
    <lineage>
        <taxon>Eukaryota</taxon>
        <taxon>Metazoa</taxon>
        <taxon>Echinodermata</taxon>
        <taxon>Eleutherozoa</taxon>
        <taxon>Echinozoa</taxon>
        <taxon>Holothuroidea</taxon>
        <taxon>Aspidochirotacea</taxon>
        <taxon>Aspidochirotida</taxon>
        <taxon>Stichopodidae</taxon>
        <taxon>Apostichopus</taxon>
    </lineage>
</organism>
<feature type="domain" description="C2H2-type" evidence="13">
    <location>
        <begin position="679"/>
        <end position="706"/>
    </location>
</feature>
<keyword evidence="4" id="KW-0677">Repeat</keyword>
<dbReference type="FunFam" id="3.30.160.60:FF:001016">
    <property type="entry name" value="zinc finger protein 850-like"/>
    <property type="match status" value="1"/>
</dbReference>
<gene>
    <name evidence="14" type="ORF">BSL78_10488</name>
</gene>
<dbReference type="Gene3D" id="3.30.160.60">
    <property type="entry name" value="Classic Zinc Finger"/>
    <property type="match status" value="11"/>
</dbReference>
<keyword evidence="9" id="KW-0804">Transcription</keyword>
<feature type="compositionally biased region" description="Basic and acidic residues" evidence="12">
    <location>
        <begin position="8"/>
        <end position="21"/>
    </location>
</feature>
<feature type="compositionally biased region" description="Basic and acidic residues" evidence="12">
    <location>
        <begin position="234"/>
        <end position="254"/>
    </location>
</feature>
<dbReference type="GO" id="GO:0005634">
    <property type="term" value="C:nucleus"/>
    <property type="evidence" value="ECO:0007669"/>
    <property type="project" value="UniProtKB-SubCell"/>
</dbReference>
<feature type="domain" description="C2H2-type" evidence="13">
    <location>
        <begin position="651"/>
        <end position="678"/>
    </location>
</feature>
<keyword evidence="10" id="KW-0539">Nucleus</keyword>
<dbReference type="PANTHER" id="PTHR23234:SF10">
    <property type="entry name" value="RIKEN CDNA 6720489N17 GENE-RELATED"/>
    <property type="match status" value="1"/>
</dbReference>
<keyword evidence="5 11" id="KW-0863">Zinc-finger</keyword>
<evidence type="ECO:0000256" key="11">
    <source>
        <dbReference type="PROSITE-ProRule" id="PRU00042"/>
    </source>
</evidence>
<feature type="domain" description="C2H2-type" evidence="13">
    <location>
        <begin position="511"/>
        <end position="538"/>
    </location>
</feature>
<dbReference type="FunFam" id="3.30.160.60:FF:000193">
    <property type="entry name" value="Zinc finger protein 300"/>
    <property type="match status" value="1"/>
</dbReference>
<dbReference type="Pfam" id="PF00096">
    <property type="entry name" value="zf-C2H2"/>
    <property type="match status" value="8"/>
</dbReference>
<keyword evidence="7" id="KW-0805">Transcription regulation</keyword>
<feature type="domain" description="C2H2-type" evidence="13">
    <location>
        <begin position="539"/>
        <end position="566"/>
    </location>
</feature>
<dbReference type="STRING" id="307972.A0A2G8KXA6"/>
<feature type="domain" description="C2H2-type" evidence="13">
    <location>
        <begin position="735"/>
        <end position="762"/>
    </location>
</feature>
<feature type="domain" description="C2H2-type" evidence="13">
    <location>
        <begin position="791"/>
        <end position="818"/>
    </location>
</feature>
<accession>A0A2G8KXA6</accession>
<feature type="region of interest" description="Disordered" evidence="12">
    <location>
        <begin position="130"/>
        <end position="152"/>
    </location>
</feature>
<evidence type="ECO:0000256" key="3">
    <source>
        <dbReference type="ARBA" id="ARBA00022723"/>
    </source>
</evidence>
<comment type="subcellular location">
    <subcellularLocation>
        <location evidence="1">Nucleus</location>
    </subcellularLocation>
</comment>
<feature type="compositionally biased region" description="Polar residues" evidence="12">
    <location>
        <begin position="266"/>
        <end position="283"/>
    </location>
</feature>
<evidence type="ECO:0000256" key="5">
    <source>
        <dbReference type="ARBA" id="ARBA00022771"/>
    </source>
</evidence>